<organism evidence="1 2">
    <name type="scientific">Colletotrichum sublineola</name>
    <name type="common">Sorghum anthracnose fungus</name>
    <dbReference type="NCBI Taxonomy" id="1173701"/>
    <lineage>
        <taxon>Eukaryota</taxon>
        <taxon>Fungi</taxon>
        <taxon>Dikarya</taxon>
        <taxon>Ascomycota</taxon>
        <taxon>Pezizomycotina</taxon>
        <taxon>Sordariomycetes</taxon>
        <taxon>Hypocreomycetidae</taxon>
        <taxon>Glomerellales</taxon>
        <taxon>Glomerellaceae</taxon>
        <taxon>Colletotrichum</taxon>
        <taxon>Colletotrichum graminicola species complex</taxon>
    </lineage>
</organism>
<dbReference type="EMBL" id="JMSE01000757">
    <property type="protein sequence ID" value="KDN67922.1"/>
    <property type="molecule type" value="Genomic_DNA"/>
</dbReference>
<keyword evidence="2" id="KW-1185">Reference proteome</keyword>
<dbReference type="Gene3D" id="3.40.50.300">
    <property type="entry name" value="P-loop containing nucleotide triphosphate hydrolases"/>
    <property type="match status" value="1"/>
</dbReference>
<sequence length="295" mass="33480">MQIFNFFEKRPTALLRIWFIQWQQFCIREQSATYAGEDVRNIGLSVDHYGLNKFGSRSDSYETISRSSSKHVKGGVPHAVVLYGLGGTGKSQMALGYAERQKHRYNPVFWLDAANEESMRSSFKRCATELQVQVERVRNQGSVFKDPVVQAVYIGVTLQTEAATLLLSHLKLDSDSASKEIQHYCNEVVQKLGCLALAIDLAGAHIRIKAIKAAPQFGAQIGPEWGGADIDMLHELSRFLSTKDGEWDSFHYRKGRDVLLRYNLLQRMEGNEKMEWPGVTMHNPVRWRAKQDDKG</sequence>
<dbReference type="eggNOG" id="KOG1840">
    <property type="taxonomic scope" value="Eukaryota"/>
</dbReference>
<protein>
    <submittedName>
        <fullName evidence="1">Uncharacterized protein</fullName>
    </submittedName>
</protein>
<dbReference type="HOGENOM" id="CLU_943377_0_0_1"/>
<proteinExistence type="predicted"/>
<dbReference type="AlphaFoldDB" id="A0A066XG48"/>
<dbReference type="InterPro" id="IPR027417">
    <property type="entry name" value="P-loop_NTPase"/>
</dbReference>
<accession>A0A066XG48</accession>
<evidence type="ECO:0000313" key="1">
    <source>
        <dbReference type="EMBL" id="KDN67922.1"/>
    </source>
</evidence>
<dbReference type="OrthoDB" id="5225894at2759"/>
<dbReference type="Proteomes" id="UP000027238">
    <property type="component" value="Unassembled WGS sequence"/>
</dbReference>
<dbReference type="SUPFAM" id="SSF52540">
    <property type="entry name" value="P-loop containing nucleoside triphosphate hydrolases"/>
    <property type="match status" value="1"/>
</dbReference>
<gene>
    <name evidence="1" type="ORF">CSUB01_10064</name>
</gene>
<dbReference type="STRING" id="1173701.A0A066XG48"/>
<name>A0A066XG48_COLSU</name>
<evidence type="ECO:0000313" key="2">
    <source>
        <dbReference type="Proteomes" id="UP000027238"/>
    </source>
</evidence>
<comment type="caution">
    <text evidence="1">The sequence shown here is derived from an EMBL/GenBank/DDBJ whole genome shotgun (WGS) entry which is preliminary data.</text>
</comment>
<reference evidence="2" key="1">
    <citation type="journal article" date="2014" name="Genome Announc.">
        <title>Draft genome sequence of Colletotrichum sublineola, a destructive pathogen of cultivated sorghum.</title>
        <authorList>
            <person name="Baroncelli R."/>
            <person name="Sanz-Martin J.M."/>
            <person name="Rech G.E."/>
            <person name="Sukno S.A."/>
            <person name="Thon M.R."/>
        </authorList>
    </citation>
    <scope>NUCLEOTIDE SEQUENCE [LARGE SCALE GENOMIC DNA]</scope>
    <source>
        <strain evidence="2">TX430BB</strain>
    </source>
</reference>